<evidence type="ECO:0000256" key="5">
    <source>
        <dbReference type="ARBA" id="ARBA00046278"/>
    </source>
</evidence>
<reference evidence="6 7" key="1">
    <citation type="submission" date="2018-04" db="EMBL/GenBank/DDBJ databases">
        <authorList>
            <person name="Zhang X."/>
            <person name="Yuan J."/>
            <person name="Li F."/>
            <person name="Xiang J."/>
        </authorList>
    </citation>
    <scope>NUCLEOTIDE SEQUENCE [LARGE SCALE GENOMIC DNA]</scope>
    <source>
        <tissue evidence="6">Muscle</tissue>
    </source>
</reference>
<dbReference type="GO" id="GO:0016020">
    <property type="term" value="C:membrane"/>
    <property type="evidence" value="ECO:0007669"/>
    <property type="project" value="InterPro"/>
</dbReference>
<dbReference type="Gene3D" id="3.40.50.300">
    <property type="entry name" value="P-loop containing nucleotide triphosphate hydrolases"/>
    <property type="match status" value="1"/>
</dbReference>
<gene>
    <name evidence="6" type="ORF">C7M84_005278</name>
</gene>
<dbReference type="GO" id="GO:0003924">
    <property type="term" value="F:GTPase activity"/>
    <property type="evidence" value="ECO:0007669"/>
    <property type="project" value="InterPro"/>
</dbReference>
<dbReference type="SMART" id="SM00173">
    <property type="entry name" value="RAS"/>
    <property type="match status" value="1"/>
</dbReference>
<evidence type="ECO:0000313" key="7">
    <source>
        <dbReference type="Proteomes" id="UP000283509"/>
    </source>
</evidence>
<evidence type="ECO:0000256" key="1">
    <source>
        <dbReference type="ARBA" id="ARBA00022481"/>
    </source>
</evidence>
<dbReference type="OrthoDB" id="5976022at2759"/>
<comment type="subcellular location">
    <subcellularLocation>
        <location evidence="5">Endomembrane system</location>
        <topology evidence="5">Lipid-anchor</topology>
        <orientation evidence="5">Cytoplasmic side</orientation>
    </subcellularLocation>
</comment>
<dbReference type="GO" id="GO:0012505">
    <property type="term" value="C:endomembrane system"/>
    <property type="evidence" value="ECO:0007669"/>
    <property type="project" value="UniProtKB-SubCell"/>
</dbReference>
<dbReference type="GO" id="GO:0007165">
    <property type="term" value="P:signal transduction"/>
    <property type="evidence" value="ECO:0007669"/>
    <property type="project" value="InterPro"/>
</dbReference>
<proteinExistence type="predicted"/>
<dbReference type="SUPFAM" id="SSF52540">
    <property type="entry name" value="P-loop containing nucleoside triphosphate hydrolases"/>
    <property type="match status" value="1"/>
</dbReference>
<feature type="non-terminal residue" evidence="6">
    <location>
        <position position="100"/>
    </location>
</feature>
<dbReference type="STRING" id="6689.A0A423TI70"/>
<keyword evidence="4" id="KW-0449">Lipoprotein</keyword>
<dbReference type="AlphaFoldDB" id="A0A423TI70"/>
<dbReference type="PANTHER" id="PTHR24070">
    <property type="entry name" value="RAS, DI-RAS, AND RHEB FAMILY MEMBERS OF SMALL GTPASE SUPERFAMILY"/>
    <property type="match status" value="1"/>
</dbReference>
<dbReference type="InterPro" id="IPR001806">
    <property type="entry name" value="Small_GTPase"/>
</dbReference>
<keyword evidence="7" id="KW-1185">Reference proteome</keyword>
<dbReference type="InterPro" id="IPR020849">
    <property type="entry name" value="Small_GTPase_Ras-type"/>
</dbReference>
<name>A0A423TI70_PENVA</name>
<organism evidence="6 7">
    <name type="scientific">Penaeus vannamei</name>
    <name type="common">Whiteleg shrimp</name>
    <name type="synonym">Litopenaeus vannamei</name>
    <dbReference type="NCBI Taxonomy" id="6689"/>
    <lineage>
        <taxon>Eukaryota</taxon>
        <taxon>Metazoa</taxon>
        <taxon>Ecdysozoa</taxon>
        <taxon>Arthropoda</taxon>
        <taxon>Crustacea</taxon>
        <taxon>Multicrustacea</taxon>
        <taxon>Malacostraca</taxon>
        <taxon>Eumalacostraca</taxon>
        <taxon>Eucarida</taxon>
        <taxon>Decapoda</taxon>
        <taxon>Dendrobranchiata</taxon>
        <taxon>Penaeoidea</taxon>
        <taxon>Penaeidae</taxon>
        <taxon>Penaeus</taxon>
    </lineage>
</organism>
<evidence type="ECO:0000256" key="2">
    <source>
        <dbReference type="ARBA" id="ARBA00022741"/>
    </source>
</evidence>
<reference evidence="6 7" key="2">
    <citation type="submission" date="2019-01" db="EMBL/GenBank/DDBJ databases">
        <title>The decoding of complex shrimp genome reveals the adaptation for benthos swimmer, frequently molting mechanism and breeding impact on genome.</title>
        <authorList>
            <person name="Sun Y."/>
            <person name="Gao Y."/>
            <person name="Yu Y."/>
        </authorList>
    </citation>
    <scope>NUCLEOTIDE SEQUENCE [LARGE SCALE GENOMIC DNA]</scope>
    <source>
        <tissue evidence="6">Muscle</tissue>
    </source>
</reference>
<dbReference type="InterPro" id="IPR027417">
    <property type="entry name" value="P-loop_NTPase"/>
</dbReference>
<dbReference type="EMBL" id="QCYY01001687">
    <property type="protein sequence ID" value="ROT76149.1"/>
    <property type="molecule type" value="Genomic_DNA"/>
</dbReference>
<accession>A0A423TI70</accession>
<sequence length="100" mass="11215">MAPTAGQNTSASTHQQTRNGTKVFRIVVLGGGSGSRRMHIRDKLLLMENLLDILDTAGQIEFTAMRDQYMRCGEGFLICYSLTDRRSFEEVAGYRKLIAK</sequence>
<keyword evidence="1" id="KW-0488">Methylation</keyword>
<evidence type="ECO:0000313" key="6">
    <source>
        <dbReference type="EMBL" id="ROT76149.1"/>
    </source>
</evidence>
<dbReference type="Pfam" id="PF00071">
    <property type="entry name" value="Ras"/>
    <property type="match status" value="1"/>
</dbReference>
<evidence type="ECO:0000256" key="4">
    <source>
        <dbReference type="ARBA" id="ARBA00023288"/>
    </source>
</evidence>
<protein>
    <submittedName>
        <fullName evidence="6">Uncharacterized protein</fullName>
    </submittedName>
</protein>
<evidence type="ECO:0000256" key="3">
    <source>
        <dbReference type="ARBA" id="ARBA00023134"/>
    </source>
</evidence>
<keyword evidence="2" id="KW-0547">Nucleotide-binding</keyword>
<dbReference type="PROSITE" id="PS51421">
    <property type="entry name" value="RAS"/>
    <property type="match status" value="1"/>
</dbReference>
<keyword evidence="3" id="KW-0342">GTP-binding</keyword>
<comment type="caution">
    <text evidence="6">The sequence shown here is derived from an EMBL/GenBank/DDBJ whole genome shotgun (WGS) entry which is preliminary data.</text>
</comment>
<dbReference type="Proteomes" id="UP000283509">
    <property type="component" value="Unassembled WGS sequence"/>
</dbReference>
<dbReference type="GO" id="GO:0005525">
    <property type="term" value="F:GTP binding"/>
    <property type="evidence" value="ECO:0007669"/>
    <property type="project" value="UniProtKB-KW"/>
</dbReference>